<keyword evidence="5" id="KW-0256">Endoplasmic reticulum</keyword>
<evidence type="ECO:0000256" key="3">
    <source>
        <dbReference type="ARBA" id="ARBA00022588"/>
    </source>
</evidence>
<dbReference type="Pfam" id="PF15169">
    <property type="entry name" value="Cybc1_Eros"/>
    <property type="match status" value="2"/>
</dbReference>
<organism evidence="11 12">
    <name type="scientific">Ranitomeya imitator</name>
    <name type="common">mimic poison frog</name>
    <dbReference type="NCBI Taxonomy" id="111125"/>
    <lineage>
        <taxon>Eukaryota</taxon>
        <taxon>Metazoa</taxon>
        <taxon>Chordata</taxon>
        <taxon>Craniata</taxon>
        <taxon>Vertebrata</taxon>
        <taxon>Euteleostomi</taxon>
        <taxon>Amphibia</taxon>
        <taxon>Batrachia</taxon>
        <taxon>Anura</taxon>
        <taxon>Neobatrachia</taxon>
        <taxon>Hyloidea</taxon>
        <taxon>Dendrobatidae</taxon>
        <taxon>Dendrobatinae</taxon>
        <taxon>Ranitomeya</taxon>
    </lineage>
</organism>
<evidence type="ECO:0000256" key="1">
    <source>
        <dbReference type="ARBA" id="ARBA00004389"/>
    </source>
</evidence>
<name>A0ABN9LD89_9NEOB</name>
<dbReference type="Proteomes" id="UP001176940">
    <property type="component" value="Unassembled WGS sequence"/>
</dbReference>
<evidence type="ECO:0000313" key="11">
    <source>
        <dbReference type="EMBL" id="CAJ0937913.1"/>
    </source>
</evidence>
<gene>
    <name evidence="11" type="ORF">RIMI_LOCUS7377372</name>
</gene>
<comment type="subcellular location">
    <subcellularLocation>
        <location evidence="1">Endoplasmic reticulum membrane</location>
        <topology evidence="1">Single-pass membrane protein</topology>
    </subcellularLocation>
</comment>
<evidence type="ECO:0000256" key="5">
    <source>
        <dbReference type="ARBA" id="ARBA00022824"/>
    </source>
</evidence>
<dbReference type="EMBL" id="CAUEEQ010013943">
    <property type="protein sequence ID" value="CAJ0937913.1"/>
    <property type="molecule type" value="Genomic_DNA"/>
</dbReference>
<evidence type="ECO:0000313" key="12">
    <source>
        <dbReference type="Proteomes" id="UP001176940"/>
    </source>
</evidence>
<accession>A0ABN9LD89</accession>
<comment type="caution">
    <text evidence="11">The sequence shown here is derived from an EMBL/GenBank/DDBJ whole genome shotgun (WGS) entry which is preliminary data.</text>
</comment>
<keyword evidence="9" id="KW-0143">Chaperone</keyword>
<proteinExistence type="inferred from homology"/>
<evidence type="ECO:0000256" key="10">
    <source>
        <dbReference type="ARBA" id="ARBA00030424"/>
    </source>
</evidence>
<keyword evidence="12" id="KW-1185">Reference proteome</keyword>
<keyword evidence="6" id="KW-0391">Immunity</keyword>
<evidence type="ECO:0000256" key="4">
    <source>
        <dbReference type="ARBA" id="ARBA00022692"/>
    </source>
</evidence>
<dbReference type="PANTHER" id="PTHR31837:SF3">
    <property type="entry name" value="CYTOCHROME B-245 CHAPERONE 1"/>
    <property type="match status" value="1"/>
</dbReference>
<comment type="similarity">
    <text evidence="2">Belongs to the CYBC1 family.</text>
</comment>
<evidence type="ECO:0000256" key="6">
    <source>
        <dbReference type="ARBA" id="ARBA00022859"/>
    </source>
</evidence>
<evidence type="ECO:0000256" key="7">
    <source>
        <dbReference type="ARBA" id="ARBA00022989"/>
    </source>
</evidence>
<protein>
    <recommendedName>
        <fullName evidence="10">Essential for reactive oxygen species protein</fullName>
    </recommendedName>
</protein>
<keyword evidence="8" id="KW-0472">Membrane</keyword>
<keyword evidence="3" id="KW-0399">Innate immunity</keyword>
<evidence type="ECO:0000256" key="2">
    <source>
        <dbReference type="ARBA" id="ARBA00009907"/>
    </source>
</evidence>
<evidence type="ECO:0000256" key="8">
    <source>
        <dbReference type="ARBA" id="ARBA00023136"/>
    </source>
</evidence>
<dbReference type="InterPro" id="IPR027846">
    <property type="entry name" value="Cybc1"/>
</dbReference>
<keyword evidence="4" id="KW-0812">Transmembrane</keyword>
<keyword evidence="7" id="KW-1133">Transmembrane helix</keyword>
<dbReference type="PANTHER" id="PTHR31837">
    <property type="entry name" value="CYTOCHROME B-245 CHAPERONE 1"/>
    <property type="match status" value="1"/>
</dbReference>
<evidence type="ECO:0000256" key="9">
    <source>
        <dbReference type="ARBA" id="ARBA00023186"/>
    </source>
</evidence>
<sequence length="281" mass="31599">MCTTNVDFPLTNIACALHCGFNAIPTRPAMYMQVENRTGTFLHLKRNPSIRSWSLLVVFYSISKESPRSAWPQPITVQVGTEEKDIPSWALVHVYGSFTKSYNPKSGVFPFHTRFLGVEVVLRGRMPFCSPSESGRLGAAFNRRFREAGNKRIVDPVTRGEAIFDKKVGKVVLKTFNLYKKILTFCKGGQEEVVVLLKEIRDVNVEEEKVRYFGKGYLIVLRLVTGISHPLTQSAVLGGRSDVEAVAKLLTTFLDLDLAGFRSRIEEESSDSEETLDKEDE</sequence>
<reference evidence="11" key="1">
    <citation type="submission" date="2023-07" db="EMBL/GenBank/DDBJ databases">
        <authorList>
            <person name="Stuckert A."/>
        </authorList>
    </citation>
    <scope>NUCLEOTIDE SEQUENCE</scope>
</reference>